<accession>A0ABQ4QK88</accession>
<organism evidence="1 2">
    <name type="scientific">Methylobacterium cerastii</name>
    <dbReference type="NCBI Taxonomy" id="932741"/>
    <lineage>
        <taxon>Bacteria</taxon>
        <taxon>Pseudomonadati</taxon>
        <taxon>Pseudomonadota</taxon>
        <taxon>Alphaproteobacteria</taxon>
        <taxon>Hyphomicrobiales</taxon>
        <taxon>Methylobacteriaceae</taxon>
        <taxon>Methylobacterium</taxon>
    </lineage>
</organism>
<keyword evidence="2" id="KW-1185">Reference proteome</keyword>
<dbReference type="RefSeq" id="WP_238272631.1">
    <property type="nucleotide sequence ID" value="NZ_BPQG01000053.1"/>
</dbReference>
<evidence type="ECO:0000313" key="2">
    <source>
        <dbReference type="Proteomes" id="UP001055117"/>
    </source>
</evidence>
<protein>
    <submittedName>
        <fullName evidence="1">Uncharacterized protein</fullName>
    </submittedName>
</protein>
<reference evidence="1 2" key="1">
    <citation type="journal article" date="2021" name="Front. Microbiol.">
        <title>Comprehensive Comparative Genomics and Phenotyping of Methylobacterium Species.</title>
        <authorList>
            <person name="Alessa O."/>
            <person name="Ogura Y."/>
            <person name="Fujitani Y."/>
            <person name="Takami H."/>
            <person name="Hayashi T."/>
            <person name="Sahin N."/>
            <person name="Tani A."/>
        </authorList>
    </citation>
    <scope>NUCLEOTIDE SEQUENCE [LARGE SCALE GENOMIC DNA]</scope>
    <source>
        <strain evidence="1 2">DSM 23679</strain>
    </source>
</reference>
<sequence>MTMSNSFEQVDEPPSDAMTLALRRDGDTQSAQITCPASAAGGRLPKGFRGAELPLKDAFRAAIKFANDFKVPMVVHDPDGLWQAEWGTLYREDDDMEA</sequence>
<name>A0ABQ4QK88_9HYPH</name>
<dbReference type="EMBL" id="BPQG01000053">
    <property type="protein sequence ID" value="GJD45642.1"/>
    <property type="molecule type" value="Genomic_DNA"/>
</dbReference>
<evidence type="ECO:0000313" key="1">
    <source>
        <dbReference type="EMBL" id="GJD45642.1"/>
    </source>
</evidence>
<dbReference type="Proteomes" id="UP001055117">
    <property type="component" value="Unassembled WGS sequence"/>
</dbReference>
<proteinExistence type="predicted"/>
<comment type="caution">
    <text evidence="1">The sequence shown here is derived from an EMBL/GenBank/DDBJ whole genome shotgun (WGS) entry which is preliminary data.</text>
</comment>
<gene>
    <name evidence="1" type="ORF">AFCDBAGC_3516</name>
</gene>